<dbReference type="Pfam" id="PF08268">
    <property type="entry name" value="FBA_3"/>
    <property type="match status" value="1"/>
</dbReference>
<accession>A0AAP0RC78</accession>
<evidence type="ECO:0000313" key="2">
    <source>
        <dbReference type="EMBL" id="KAK9275022.1"/>
    </source>
</evidence>
<dbReference type="InterPro" id="IPR050796">
    <property type="entry name" value="SCF_F-box_component"/>
</dbReference>
<evidence type="ECO:0000313" key="3">
    <source>
        <dbReference type="Proteomes" id="UP001415857"/>
    </source>
</evidence>
<organism evidence="2 3">
    <name type="scientific">Liquidambar formosana</name>
    <name type="common">Formosan gum</name>
    <dbReference type="NCBI Taxonomy" id="63359"/>
    <lineage>
        <taxon>Eukaryota</taxon>
        <taxon>Viridiplantae</taxon>
        <taxon>Streptophyta</taxon>
        <taxon>Embryophyta</taxon>
        <taxon>Tracheophyta</taxon>
        <taxon>Spermatophyta</taxon>
        <taxon>Magnoliopsida</taxon>
        <taxon>eudicotyledons</taxon>
        <taxon>Gunneridae</taxon>
        <taxon>Pentapetalae</taxon>
        <taxon>Saxifragales</taxon>
        <taxon>Altingiaceae</taxon>
        <taxon>Liquidambar</taxon>
    </lineage>
</organism>
<dbReference type="InterPro" id="IPR001810">
    <property type="entry name" value="F-box_dom"/>
</dbReference>
<reference evidence="2 3" key="1">
    <citation type="journal article" date="2024" name="Plant J.">
        <title>Genome sequences and population genomics reveal climatic adaptation and genomic divergence between two closely related sweetgum species.</title>
        <authorList>
            <person name="Xu W.Q."/>
            <person name="Ren C.Q."/>
            <person name="Zhang X.Y."/>
            <person name="Comes H.P."/>
            <person name="Liu X.H."/>
            <person name="Li Y.G."/>
            <person name="Kettle C.J."/>
            <person name="Jalonen R."/>
            <person name="Gaisberger H."/>
            <person name="Ma Y.Z."/>
            <person name="Qiu Y.X."/>
        </authorList>
    </citation>
    <scope>NUCLEOTIDE SEQUENCE [LARGE SCALE GENOMIC DNA]</scope>
    <source>
        <strain evidence="2">Hangzhou</strain>
    </source>
</reference>
<dbReference type="AlphaFoldDB" id="A0AAP0RC78"/>
<dbReference type="InterPro" id="IPR036047">
    <property type="entry name" value="F-box-like_dom_sf"/>
</dbReference>
<keyword evidence="3" id="KW-1185">Reference proteome</keyword>
<dbReference type="Gene3D" id="1.20.1280.50">
    <property type="match status" value="1"/>
</dbReference>
<dbReference type="NCBIfam" id="TIGR01640">
    <property type="entry name" value="F_box_assoc_1"/>
    <property type="match status" value="1"/>
</dbReference>
<feature type="domain" description="F-box" evidence="1">
    <location>
        <begin position="1"/>
        <end position="45"/>
    </location>
</feature>
<comment type="caution">
    <text evidence="2">The sequence shown here is derived from an EMBL/GenBank/DDBJ whole genome shotgun (WGS) entry which is preliminary data.</text>
</comment>
<dbReference type="InterPro" id="IPR017451">
    <property type="entry name" value="F-box-assoc_interact_dom"/>
</dbReference>
<dbReference type="PANTHER" id="PTHR31672:SF8">
    <property type="entry name" value="F-BOX DOMAIN-CONTAINING PROTEIN"/>
    <property type="match status" value="1"/>
</dbReference>
<dbReference type="PANTHER" id="PTHR31672">
    <property type="entry name" value="BNACNNG10540D PROTEIN"/>
    <property type="match status" value="1"/>
</dbReference>
<dbReference type="Proteomes" id="UP001415857">
    <property type="component" value="Unassembled WGS sequence"/>
</dbReference>
<dbReference type="EMBL" id="JBBPBK010000011">
    <property type="protein sequence ID" value="KAK9275022.1"/>
    <property type="molecule type" value="Genomic_DNA"/>
</dbReference>
<dbReference type="SUPFAM" id="SSF81383">
    <property type="entry name" value="F-box domain"/>
    <property type="match status" value="1"/>
</dbReference>
<gene>
    <name evidence="2" type="ORF">L1049_022280</name>
</gene>
<dbReference type="InterPro" id="IPR013187">
    <property type="entry name" value="F-box-assoc_dom_typ3"/>
</dbReference>
<evidence type="ECO:0000259" key="1">
    <source>
        <dbReference type="PROSITE" id="PS50181"/>
    </source>
</evidence>
<dbReference type="Pfam" id="PF00646">
    <property type="entry name" value="F-box"/>
    <property type="match status" value="1"/>
</dbReference>
<dbReference type="PROSITE" id="PS50181">
    <property type="entry name" value="FBOX"/>
    <property type="match status" value="1"/>
</dbReference>
<sequence>MESLDLPSDIIFEILTRTSLNTLGKCRLVCKEWNHMTYESSFTRLHCERTHTILGYFIQCMSRNKRTATFVSIDKSLDSIFDMSLNFLPRSVAIEASSNQGILYCESQEPQSLRNPRIPQYYVCKPSTKQWQAIPNPKTRYFTERTGMIVLGSNPLHYKIVRFSQPKFSFKSMGYYNLRCEIFDSKFWAWKQSKEIQLPHLVPLSYSPTVLASGTMYWLTTHNHVFAFHVDQESWSMFPIPKPFNENDHYKKKQLVEYQGRLALICMGREVGIEVWVMDDYGNQVWNKRQTLNMDALRREKCYASPHEVFTFRSDLEPNNLMGKKGFSQKLAFFPRKKVEYE</sequence>
<dbReference type="SMART" id="SM00256">
    <property type="entry name" value="FBOX"/>
    <property type="match status" value="1"/>
</dbReference>
<name>A0AAP0RC78_LIQFO</name>
<protein>
    <recommendedName>
        <fullName evidence="1">F-box domain-containing protein</fullName>
    </recommendedName>
</protein>
<proteinExistence type="predicted"/>